<dbReference type="Proteomes" id="UP000295351">
    <property type="component" value="Unassembled WGS sequence"/>
</dbReference>
<name>A0A4R2CI37_SHIGR</name>
<dbReference type="EMBL" id="SLVX01000015">
    <property type="protein sequence ID" value="TCN40627.1"/>
    <property type="molecule type" value="Genomic_DNA"/>
</dbReference>
<dbReference type="RefSeq" id="WP_064330081.1">
    <property type="nucleotide sequence ID" value="NZ_BAABEI010000012.1"/>
</dbReference>
<comment type="caution">
    <text evidence="1">The sequence shown here is derived from an EMBL/GenBank/DDBJ whole genome shotgun (WGS) entry which is preliminary data.</text>
</comment>
<keyword evidence="2" id="KW-1185">Reference proteome</keyword>
<organism evidence="1 2">
    <name type="scientific">Shinella granuli</name>
    <dbReference type="NCBI Taxonomy" id="323621"/>
    <lineage>
        <taxon>Bacteria</taxon>
        <taxon>Pseudomonadati</taxon>
        <taxon>Pseudomonadota</taxon>
        <taxon>Alphaproteobacteria</taxon>
        <taxon>Hyphomicrobiales</taxon>
        <taxon>Rhizobiaceae</taxon>
        <taxon>Shinella</taxon>
    </lineage>
</organism>
<dbReference type="AlphaFoldDB" id="A0A4R2CI37"/>
<evidence type="ECO:0000313" key="1">
    <source>
        <dbReference type="EMBL" id="TCN40627.1"/>
    </source>
</evidence>
<accession>A0A4R2CI37</accession>
<evidence type="ECO:0000313" key="2">
    <source>
        <dbReference type="Proteomes" id="UP000295351"/>
    </source>
</evidence>
<dbReference type="Pfam" id="PF06169">
    <property type="entry name" value="DUF982"/>
    <property type="match status" value="1"/>
</dbReference>
<gene>
    <name evidence="1" type="ORF">EV665_11573</name>
</gene>
<reference evidence="1 2" key="1">
    <citation type="submission" date="2019-03" db="EMBL/GenBank/DDBJ databases">
        <title>Genomic Encyclopedia of Type Strains, Phase IV (KMG-IV): sequencing the most valuable type-strain genomes for metagenomic binning, comparative biology and taxonomic classification.</title>
        <authorList>
            <person name="Goeker M."/>
        </authorList>
    </citation>
    <scope>NUCLEOTIDE SEQUENCE [LARGE SCALE GENOMIC DNA]</scope>
    <source>
        <strain evidence="1 2">DSM 18401</strain>
    </source>
</reference>
<dbReference type="InterPro" id="IPR010385">
    <property type="entry name" value="DUF982"/>
</dbReference>
<dbReference type="Gene3D" id="6.10.250.730">
    <property type="match status" value="1"/>
</dbReference>
<sequence length="82" mass="9113">MPTTHWNRKLGILLPGALRPRFIEDIGNAMYVLAELWPVTYGKAYQRALAFCARALEGRGSAVRARLAFIAAAREARVQIVS</sequence>
<proteinExistence type="predicted"/>
<protein>
    <submittedName>
        <fullName evidence="1">Uncharacterized protein DUF982</fullName>
    </submittedName>
</protein>